<dbReference type="EMBL" id="CP011110">
    <property type="protein sequence ID" value="AKA24380.1"/>
    <property type="molecule type" value="Genomic_DNA"/>
</dbReference>
<keyword evidence="7 10" id="KW-1133">Transmembrane helix</keyword>
<dbReference type="PATRIC" id="fig|587753.10.peg.2920"/>
<evidence type="ECO:0000256" key="5">
    <source>
        <dbReference type="ARBA" id="ARBA00022475"/>
    </source>
</evidence>
<dbReference type="FunFam" id="3.30.70.270:FF:000001">
    <property type="entry name" value="Diguanylate cyclase domain protein"/>
    <property type="match status" value="1"/>
</dbReference>
<comment type="catalytic activity">
    <reaction evidence="9">
        <text>2 GTP = 3',3'-c-di-GMP + 2 diphosphate</text>
        <dbReference type="Rhea" id="RHEA:24898"/>
        <dbReference type="ChEBI" id="CHEBI:33019"/>
        <dbReference type="ChEBI" id="CHEBI:37565"/>
        <dbReference type="ChEBI" id="CHEBI:58805"/>
        <dbReference type="EC" id="2.7.7.65"/>
    </reaction>
</comment>
<dbReference type="GO" id="GO:1902201">
    <property type="term" value="P:negative regulation of bacterial-type flagellum-dependent cell motility"/>
    <property type="evidence" value="ECO:0007669"/>
    <property type="project" value="TreeGrafter"/>
</dbReference>
<protein>
    <recommendedName>
        <fullName evidence="4">diguanylate cyclase</fullName>
        <ecNumber evidence="4">2.7.7.65</ecNumber>
    </recommendedName>
</protein>
<dbReference type="KEGG" id="pcz:PCL1606_29290"/>
<accession>A0A0D5XZY9</accession>
<dbReference type="Gene3D" id="3.30.450.20">
    <property type="entry name" value="PAS domain"/>
    <property type="match status" value="2"/>
</dbReference>
<dbReference type="NCBIfam" id="TIGR00254">
    <property type="entry name" value="GGDEF"/>
    <property type="match status" value="1"/>
</dbReference>
<dbReference type="CDD" id="cd12915">
    <property type="entry name" value="PDC2_DGC_like"/>
    <property type="match status" value="1"/>
</dbReference>
<dbReference type="SUPFAM" id="SSF55073">
    <property type="entry name" value="Nucleotide cyclase"/>
    <property type="match status" value="1"/>
</dbReference>
<dbReference type="InterPro" id="IPR000160">
    <property type="entry name" value="GGDEF_dom"/>
</dbReference>
<dbReference type="CDD" id="cd12914">
    <property type="entry name" value="PDC1_DGC_like"/>
    <property type="match status" value="1"/>
</dbReference>
<gene>
    <name evidence="12" type="ORF">PCL1606_29290</name>
</gene>
<dbReference type="RefSeq" id="WP_045882994.1">
    <property type="nucleotide sequence ID" value="NZ_CP011110.1"/>
</dbReference>
<evidence type="ECO:0000259" key="11">
    <source>
        <dbReference type="PROSITE" id="PS50887"/>
    </source>
</evidence>
<comment type="cofactor">
    <cofactor evidence="1">
        <name>Mg(2+)</name>
        <dbReference type="ChEBI" id="CHEBI:18420"/>
    </cofactor>
</comment>
<dbReference type="PANTHER" id="PTHR45138">
    <property type="entry name" value="REGULATORY COMPONENTS OF SENSORY TRANSDUCTION SYSTEM"/>
    <property type="match status" value="1"/>
</dbReference>
<dbReference type="Pfam" id="PF00990">
    <property type="entry name" value="GGDEF"/>
    <property type="match status" value="1"/>
</dbReference>
<evidence type="ECO:0000313" key="13">
    <source>
        <dbReference type="Proteomes" id="UP000032748"/>
    </source>
</evidence>
<evidence type="ECO:0000256" key="4">
    <source>
        <dbReference type="ARBA" id="ARBA00012528"/>
    </source>
</evidence>
<sequence length="507" mass="56148">MDGTNDSLAEDNVLESRRLPVLAITIAFLIVVAMSLLGIYGIQVVNSKARELAQARQTSGNLAWSIAQQATDTFDEANLILEELIERIEEPTPATLAKTQKLLQQRVFITEQLHGLFYFDREGNWVLSSFDYRPPGANNADRDYFQFHRENASLAPHIGAALRSRTTGDWVIPFSRRVNDAQGQFKGVVLATIKMAYFDKFFARFSIDDKGAIFLALPQGTLIARRPFDEKLIGTSLARGEIFSVHIPQAPAGTVMVKSILDGVDRLFGYRVLYKYPLVVAAGNSREAILDSWRADTYKMTAMIAVVLVINLLVGILLFKQIRKGLQVERHLKKARAVLQPLVLQDGLTGLANRRHLERNLELEWRRAARQRSSISLIMLDIDHFKSFNDHYGHVAGDHCIGAVAKAIGQCVRRPSDLAARYGGEEFVILLPDTEAGGAYVLAESLRLAVQALAIEHSENPAGVVTISLGVYTCVPTSSDFQTLLTQADSALYMAKRGGRNQTVPLA</sequence>
<dbReference type="InterPro" id="IPR033479">
    <property type="entry name" value="dCache_1"/>
</dbReference>
<evidence type="ECO:0000256" key="10">
    <source>
        <dbReference type="SAM" id="Phobius"/>
    </source>
</evidence>
<comment type="subcellular location">
    <subcellularLocation>
        <location evidence="2">Cell inner membrane</location>
    </subcellularLocation>
    <subcellularLocation>
        <location evidence="3">Cell membrane</location>
        <topology evidence="3">Multi-pass membrane protein</topology>
    </subcellularLocation>
</comment>
<keyword evidence="8 10" id="KW-0472">Membrane</keyword>
<keyword evidence="5" id="KW-1003">Cell membrane</keyword>
<evidence type="ECO:0000256" key="7">
    <source>
        <dbReference type="ARBA" id="ARBA00022989"/>
    </source>
</evidence>
<dbReference type="SMART" id="SM00267">
    <property type="entry name" value="GGDEF"/>
    <property type="match status" value="1"/>
</dbReference>
<feature type="transmembrane region" description="Helical" evidence="10">
    <location>
        <begin position="20"/>
        <end position="42"/>
    </location>
</feature>
<name>A0A0D5XZY9_9PSED</name>
<dbReference type="PANTHER" id="PTHR45138:SF9">
    <property type="entry name" value="DIGUANYLATE CYCLASE DGCM-RELATED"/>
    <property type="match status" value="1"/>
</dbReference>
<dbReference type="InterPro" id="IPR050469">
    <property type="entry name" value="Diguanylate_Cyclase"/>
</dbReference>
<evidence type="ECO:0000256" key="2">
    <source>
        <dbReference type="ARBA" id="ARBA00004533"/>
    </source>
</evidence>
<keyword evidence="6 10" id="KW-0812">Transmembrane</keyword>
<dbReference type="CDD" id="cd01949">
    <property type="entry name" value="GGDEF"/>
    <property type="match status" value="1"/>
</dbReference>
<evidence type="ECO:0000313" key="12">
    <source>
        <dbReference type="EMBL" id="AKA24380.1"/>
    </source>
</evidence>
<evidence type="ECO:0000256" key="1">
    <source>
        <dbReference type="ARBA" id="ARBA00001946"/>
    </source>
</evidence>
<organism evidence="12 13">
    <name type="scientific">Pseudomonas chlororaphis</name>
    <dbReference type="NCBI Taxonomy" id="587753"/>
    <lineage>
        <taxon>Bacteria</taxon>
        <taxon>Pseudomonadati</taxon>
        <taxon>Pseudomonadota</taxon>
        <taxon>Gammaproteobacteria</taxon>
        <taxon>Pseudomonadales</taxon>
        <taxon>Pseudomonadaceae</taxon>
        <taxon>Pseudomonas</taxon>
    </lineage>
</organism>
<evidence type="ECO:0000256" key="9">
    <source>
        <dbReference type="ARBA" id="ARBA00034247"/>
    </source>
</evidence>
<evidence type="ECO:0000256" key="8">
    <source>
        <dbReference type="ARBA" id="ARBA00023136"/>
    </source>
</evidence>
<evidence type="ECO:0000256" key="3">
    <source>
        <dbReference type="ARBA" id="ARBA00004651"/>
    </source>
</evidence>
<dbReference type="PROSITE" id="PS50887">
    <property type="entry name" value="GGDEF"/>
    <property type="match status" value="1"/>
</dbReference>
<dbReference type="Gene3D" id="3.30.70.270">
    <property type="match status" value="1"/>
</dbReference>
<dbReference type="GO" id="GO:0043709">
    <property type="term" value="P:cell adhesion involved in single-species biofilm formation"/>
    <property type="evidence" value="ECO:0007669"/>
    <property type="project" value="TreeGrafter"/>
</dbReference>
<dbReference type="EC" id="2.7.7.65" evidence="4"/>
<feature type="domain" description="GGDEF" evidence="11">
    <location>
        <begin position="373"/>
        <end position="507"/>
    </location>
</feature>
<dbReference type="GO" id="GO:0052621">
    <property type="term" value="F:diguanylate cyclase activity"/>
    <property type="evidence" value="ECO:0007669"/>
    <property type="project" value="UniProtKB-EC"/>
</dbReference>
<feature type="transmembrane region" description="Helical" evidence="10">
    <location>
        <begin position="300"/>
        <end position="319"/>
    </location>
</feature>
<dbReference type="Proteomes" id="UP000032748">
    <property type="component" value="Chromosome"/>
</dbReference>
<dbReference type="AlphaFoldDB" id="A0A0D5XZY9"/>
<dbReference type="InterPro" id="IPR029787">
    <property type="entry name" value="Nucleotide_cyclase"/>
</dbReference>
<dbReference type="GO" id="GO:0005886">
    <property type="term" value="C:plasma membrane"/>
    <property type="evidence" value="ECO:0007669"/>
    <property type="project" value="UniProtKB-SubCell"/>
</dbReference>
<dbReference type="Pfam" id="PF02743">
    <property type="entry name" value="dCache_1"/>
    <property type="match status" value="1"/>
</dbReference>
<reference evidence="12 13" key="1">
    <citation type="journal article" date="2015" name="Mol. Plant Microbe Interact.">
        <title>Comparative Genomic Analysis of Pseudomonas chlororaphis PCL1606 Reveals New Insight into Antifungal Compounds Involved in Biocontrol.</title>
        <authorList>
            <person name="Calderon C.E."/>
            <person name="Ramos C."/>
            <person name="de Vicente A."/>
            <person name="Cazorla F.M."/>
        </authorList>
    </citation>
    <scope>NUCLEOTIDE SEQUENCE [LARGE SCALE GENOMIC DNA]</scope>
    <source>
        <strain evidence="12 13">PCL1606</strain>
    </source>
</reference>
<dbReference type="InterPro" id="IPR043128">
    <property type="entry name" value="Rev_trsase/Diguanyl_cyclase"/>
</dbReference>
<evidence type="ECO:0000256" key="6">
    <source>
        <dbReference type="ARBA" id="ARBA00022692"/>
    </source>
</evidence>
<proteinExistence type="predicted"/>